<protein>
    <submittedName>
        <fullName evidence="2">Uncharacterized protein</fullName>
    </submittedName>
</protein>
<evidence type="ECO:0000313" key="3">
    <source>
        <dbReference type="Proteomes" id="UP000574690"/>
    </source>
</evidence>
<feature type="region of interest" description="Disordered" evidence="1">
    <location>
        <begin position="1"/>
        <end position="55"/>
    </location>
</feature>
<evidence type="ECO:0000256" key="1">
    <source>
        <dbReference type="SAM" id="MobiDB-lite"/>
    </source>
</evidence>
<organism evidence="2 3">
    <name type="scientific">Glycomyces artemisiae</name>
    <dbReference type="NCBI Taxonomy" id="1076443"/>
    <lineage>
        <taxon>Bacteria</taxon>
        <taxon>Bacillati</taxon>
        <taxon>Actinomycetota</taxon>
        <taxon>Actinomycetes</taxon>
        <taxon>Glycomycetales</taxon>
        <taxon>Glycomycetaceae</taxon>
        <taxon>Glycomyces</taxon>
    </lineage>
</organism>
<dbReference type="AlphaFoldDB" id="A0A850CEX2"/>
<feature type="compositionally biased region" description="Pro residues" evidence="1">
    <location>
        <begin position="1"/>
        <end position="13"/>
    </location>
</feature>
<accession>A0A850CEX2</accession>
<comment type="caution">
    <text evidence="2">The sequence shown here is derived from an EMBL/GenBank/DDBJ whole genome shotgun (WGS) entry which is preliminary data.</text>
</comment>
<sequence length="104" mass="11340">MYPDMSPPQPHQEPSPDRVVAQPPPPRFEREPRTEPLGPEPPRFEPQRRPPFVPRPVDPVAAIVGNATALGLGYMLMGRVRLALAAIAGPERAAMLFDVARGGD</sequence>
<feature type="non-terminal residue" evidence="2">
    <location>
        <position position="104"/>
    </location>
</feature>
<proteinExistence type="predicted"/>
<evidence type="ECO:0000313" key="2">
    <source>
        <dbReference type="EMBL" id="NUQ90596.1"/>
    </source>
</evidence>
<dbReference type="EMBL" id="JABFXE010000807">
    <property type="protein sequence ID" value="NUQ90596.1"/>
    <property type="molecule type" value="Genomic_DNA"/>
</dbReference>
<gene>
    <name evidence="2" type="ORF">HOQ43_19305</name>
</gene>
<name>A0A850CEX2_9ACTN</name>
<dbReference type="Proteomes" id="UP000574690">
    <property type="component" value="Unassembled WGS sequence"/>
</dbReference>
<reference evidence="2 3" key="1">
    <citation type="submission" date="2020-05" db="EMBL/GenBank/DDBJ databases">
        <title>DNA-SIP metagenomic assembled genomes.</title>
        <authorList>
            <person name="Yu J."/>
        </authorList>
    </citation>
    <scope>NUCLEOTIDE SEQUENCE [LARGE SCALE GENOMIC DNA]</scope>
    <source>
        <strain evidence="2">Bin5.27</strain>
    </source>
</reference>